<dbReference type="GO" id="GO:0030214">
    <property type="term" value="P:hyaluronan catabolic process"/>
    <property type="evidence" value="ECO:0007669"/>
    <property type="project" value="TreeGrafter"/>
</dbReference>
<dbReference type="Proteomes" id="UP001190640">
    <property type="component" value="Chromosome 4"/>
</dbReference>
<comment type="catalytic activity">
    <reaction evidence="1 15">
        <text>Random hydrolysis of (1-&gt;4)-linkages between N-acetyl-beta-D-glucosamine and D-glucuronate residues in hyaluronate.</text>
        <dbReference type="EC" id="3.2.1.35"/>
    </reaction>
</comment>
<evidence type="ECO:0000256" key="10">
    <source>
        <dbReference type="ARBA" id="ARBA00024881"/>
    </source>
</evidence>
<reference evidence="17" key="1">
    <citation type="submission" date="2025-08" db="UniProtKB">
        <authorList>
            <consortium name="RefSeq"/>
        </authorList>
    </citation>
    <scope>IDENTIFICATION</scope>
    <source>
        <tissue evidence="17">Blood</tissue>
    </source>
</reference>
<dbReference type="GeneID" id="129328597"/>
<proteinExistence type="inferred from homology"/>
<evidence type="ECO:0000256" key="11">
    <source>
        <dbReference type="PIRNR" id="PIRNR038193"/>
    </source>
</evidence>
<feature type="disulfide bond" evidence="14">
    <location>
        <begin position="419"/>
        <end position="428"/>
    </location>
</feature>
<organism evidence="16 17">
    <name type="scientific">Eublepharis macularius</name>
    <name type="common">Leopard gecko</name>
    <name type="synonym">Cyrtodactylus macularius</name>
    <dbReference type="NCBI Taxonomy" id="481883"/>
    <lineage>
        <taxon>Eukaryota</taxon>
        <taxon>Metazoa</taxon>
        <taxon>Chordata</taxon>
        <taxon>Craniata</taxon>
        <taxon>Vertebrata</taxon>
        <taxon>Euteleostomi</taxon>
        <taxon>Lepidosauria</taxon>
        <taxon>Squamata</taxon>
        <taxon>Bifurcata</taxon>
        <taxon>Gekkota</taxon>
        <taxon>Eublepharidae</taxon>
        <taxon>Eublepharinae</taxon>
        <taxon>Eublepharis</taxon>
    </lineage>
</organism>
<evidence type="ECO:0000256" key="6">
    <source>
        <dbReference type="ARBA" id="ARBA00022801"/>
    </source>
</evidence>
<evidence type="ECO:0000256" key="13">
    <source>
        <dbReference type="PIRSR" id="PIRSR038193-2"/>
    </source>
</evidence>
<evidence type="ECO:0000256" key="9">
    <source>
        <dbReference type="ARBA" id="ARBA00023295"/>
    </source>
</evidence>
<evidence type="ECO:0000313" key="16">
    <source>
        <dbReference type="Proteomes" id="UP001190640"/>
    </source>
</evidence>
<keyword evidence="4" id="KW-0245">EGF-like domain</keyword>
<dbReference type="GO" id="GO:0004415">
    <property type="term" value="F:hyalurononglucosaminidase activity"/>
    <property type="evidence" value="ECO:0007669"/>
    <property type="project" value="UniProtKB-UniRule"/>
</dbReference>
<keyword evidence="6 15" id="KW-0378">Hydrolase</keyword>
<evidence type="ECO:0000256" key="1">
    <source>
        <dbReference type="ARBA" id="ARBA00000251"/>
    </source>
</evidence>
<comment type="similarity">
    <text evidence="2 11 15">Belongs to the glycosyl hydrolase 56 family.</text>
</comment>
<dbReference type="InterPro" id="IPR017853">
    <property type="entry name" value="GH"/>
</dbReference>
<dbReference type="RefSeq" id="XP_054833742.1">
    <property type="nucleotide sequence ID" value="XM_054977767.1"/>
</dbReference>
<dbReference type="EC" id="3.2.1.35" evidence="15"/>
<feature type="glycosylation site" description="N-linked (GlcNAc...) asparagine" evidence="13">
    <location>
        <position position="357"/>
    </location>
</feature>
<dbReference type="Pfam" id="PF01630">
    <property type="entry name" value="Glyco_hydro_56"/>
    <property type="match status" value="1"/>
</dbReference>
<dbReference type="PANTHER" id="PTHR11769">
    <property type="entry name" value="HYALURONIDASE"/>
    <property type="match status" value="1"/>
</dbReference>
<name>A0AA97JA15_EUBMA</name>
<dbReference type="GO" id="GO:0001669">
    <property type="term" value="C:acrosomal vesicle"/>
    <property type="evidence" value="ECO:0007669"/>
    <property type="project" value="TreeGrafter"/>
</dbReference>
<feature type="disulfide bond" evidence="14">
    <location>
        <begin position="370"/>
        <end position="417"/>
    </location>
</feature>
<evidence type="ECO:0000256" key="14">
    <source>
        <dbReference type="PIRSR" id="PIRSR038193-3"/>
    </source>
</evidence>
<keyword evidence="8" id="KW-0325">Glycoprotein</keyword>
<dbReference type="AlphaFoldDB" id="A0AA97JA15"/>
<dbReference type="Gene3D" id="3.20.20.70">
    <property type="entry name" value="Aldolase class I"/>
    <property type="match status" value="1"/>
</dbReference>
<feature type="disulfide bond" evidence="14">
    <location>
        <begin position="214"/>
        <end position="229"/>
    </location>
</feature>
<comment type="function">
    <text evidence="10">Snake venom endo-hyaluronidase that degrades hyaluronan to smaller oligosaccharide fragments. In venom, it is not toxic by itself, but increases the diffusion of other venom proteins by degrading the extracellular matrix. In addition, it displays antiedematogenic activity.</text>
</comment>
<evidence type="ECO:0000256" key="15">
    <source>
        <dbReference type="RuleBase" id="RU610713"/>
    </source>
</evidence>
<dbReference type="InterPro" id="IPR013785">
    <property type="entry name" value="Aldolase_TIM"/>
</dbReference>
<evidence type="ECO:0000256" key="2">
    <source>
        <dbReference type="ARBA" id="ARBA00008871"/>
    </source>
</evidence>
<dbReference type="PANTHER" id="PTHR11769:SF19">
    <property type="entry name" value="HYALURONIDASE-3"/>
    <property type="match status" value="1"/>
</dbReference>
<evidence type="ECO:0000256" key="5">
    <source>
        <dbReference type="ARBA" id="ARBA00022729"/>
    </source>
</evidence>
<dbReference type="CTD" id="8372"/>
<dbReference type="GO" id="GO:0005975">
    <property type="term" value="P:carbohydrate metabolic process"/>
    <property type="evidence" value="ECO:0007669"/>
    <property type="project" value="UniProtKB-UniRule"/>
</dbReference>
<sequence length="478" mass="55446">MIPNRVIKVCIIFYLWAPHNLKGHSWDPTTAGPIFQNEPFAVVWNLPTARCEEHFGIALPLGDYGIVENKGNTFRGQNMTIFYKNKFGLYPYISSEGEWHNGGIPQKADLKEHLERASKEITELLHHGFRGLAVVDWEEWRPLWRRNWGPKIVYREASQQWVLERFPDLPAKEQSYLAEEEFEQAAKVLMERTLAVGKELRPQGLWGFYRFPDCFNDNWEKEKNYTGRCHPKEVQWNDRLKWLWEVSSALFPSIYLPPKLPSSKHQRYVHYRIREAFRVAQFGLKPPLPVIAYSRVSYRHSSRYLTETDLVYTIGESAALGAAGAALWGDLSYSSSLESCMSLHRYIVSTLGPYVVNVTTAARTCSQQLCYGNGRCVRQHPDELGAFLHLSPQQWEGEPTVTDFLDQEVSAWESFRCHCYPEWTGTWCERPQWREPITEVEFNLASQYHDICDAAHDNNVVKSNSCPPSIYDKKTELR</sequence>
<feature type="disulfide bond" evidence="14">
    <location>
        <begin position="51"/>
        <end position="340"/>
    </location>
</feature>
<evidence type="ECO:0000256" key="7">
    <source>
        <dbReference type="ARBA" id="ARBA00023157"/>
    </source>
</evidence>
<keyword evidence="16" id="KW-1185">Reference proteome</keyword>
<comment type="subunit">
    <text evidence="3">Monomer.</text>
</comment>
<evidence type="ECO:0000313" key="17">
    <source>
        <dbReference type="RefSeq" id="XP_054833742.1"/>
    </source>
</evidence>
<dbReference type="InterPro" id="IPR018155">
    <property type="entry name" value="Hyaluronidase"/>
</dbReference>
<evidence type="ECO:0000256" key="8">
    <source>
        <dbReference type="ARBA" id="ARBA00023180"/>
    </source>
</evidence>
<dbReference type="SUPFAM" id="SSF51445">
    <property type="entry name" value="(Trans)glycosidases"/>
    <property type="match status" value="1"/>
</dbReference>
<keyword evidence="7 14" id="KW-1015">Disulfide bond</keyword>
<dbReference type="KEGG" id="emc:129328597"/>
<dbReference type="PRINTS" id="PR00846">
    <property type="entry name" value="GLHYDRLASE56"/>
</dbReference>
<feature type="active site" description="Proton donor" evidence="12">
    <location>
        <position position="138"/>
    </location>
</feature>
<keyword evidence="9 15" id="KW-0326">Glycosidase</keyword>
<evidence type="ECO:0000256" key="3">
    <source>
        <dbReference type="ARBA" id="ARBA00011245"/>
    </source>
</evidence>
<feature type="disulfide bond" evidence="14">
    <location>
        <begin position="365"/>
        <end position="376"/>
    </location>
</feature>
<gene>
    <name evidence="17" type="primary">HYAL3</name>
</gene>
<evidence type="ECO:0000256" key="12">
    <source>
        <dbReference type="PIRSR" id="PIRSR038193-1"/>
    </source>
</evidence>
<dbReference type="PIRSF" id="PIRSF038193">
    <property type="entry name" value="Hyaluronidase"/>
    <property type="match status" value="1"/>
</dbReference>
<protein>
    <recommendedName>
        <fullName evidence="15">Hyaluronidase</fullName>
        <ecNumber evidence="15">3.2.1.35</ecNumber>
    </recommendedName>
</protein>
<accession>A0AA97JA15</accession>
<evidence type="ECO:0000256" key="4">
    <source>
        <dbReference type="ARBA" id="ARBA00022536"/>
    </source>
</evidence>
<keyword evidence="5" id="KW-0732">Signal</keyword>
<dbReference type="FunFam" id="3.20.20.70:FF:000065">
    <property type="entry name" value="Hyaluronidase"/>
    <property type="match status" value="1"/>
</dbReference>